<feature type="non-terminal residue" evidence="1">
    <location>
        <position position="1"/>
    </location>
</feature>
<proteinExistence type="predicted"/>
<organism evidence="1">
    <name type="scientific">marine sediment metagenome</name>
    <dbReference type="NCBI Taxonomy" id="412755"/>
    <lineage>
        <taxon>unclassified sequences</taxon>
        <taxon>metagenomes</taxon>
        <taxon>ecological metagenomes</taxon>
    </lineage>
</organism>
<protein>
    <submittedName>
        <fullName evidence="1">Uncharacterized protein</fullName>
    </submittedName>
</protein>
<gene>
    <name evidence="1" type="ORF">S06H3_14915</name>
</gene>
<name>X1MIN3_9ZZZZ</name>
<dbReference type="EMBL" id="BARV01007314">
    <property type="protein sequence ID" value="GAI06239.1"/>
    <property type="molecule type" value="Genomic_DNA"/>
</dbReference>
<evidence type="ECO:0000313" key="1">
    <source>
        <dbReference type="EMBL" id="GAI06239.1"/>
    </source>
</evidence>
<comment type="caution">
    <text evidence="1">The sequence shown here is derived from an EMBL/GenBank/DDBJ whole genome shotgun (WGS) entry which is preliminary data.</text>
</comment>
<dbReference type="AlphaFoldDB" id="X1MIN3"/>
<accession>X1MIN3</accession>
<reference evidence="1" key="1">
    <citation type="journal article" date="2014" name="Front. Microbiol.">
        <title>High frequency of phylogenetically diverse reductive dehalogenase-homologous genes in deep subseafloor sedimentary metagenomes.</title>
        <authorList>
            <person name="Kawai M."/>
            <person name="Futagami T."/>
            <person name="Toyoda A."/>
            <person name="Takaki Y."/>
            <person name="Nishi S."/>
            <person name="Hori S."/>
            <person name="Arai W."/>
            <person name="Tsubouchi T."/>
            <person name="Morono Y."/>
            <person name="Uchiyama I."/>
            <person name="Ito T."/>
            <person name="Fujiyama A."/>
            <person name="Inagaki F."/>
            <person name="Takami H."/>
        </authorList>
    </citation>
    <scope>NUCLEOTIDE SEQUENCE</scope>
    <source>
        <strain evidence="1">Expedition CK06-06</strain>
    </source>
</reference>
<sequence>WEVGADLRFVGNRIGLDVSYFNNTNTDLLLSVPIACIR</sequence>